<evidence type="ECO:0000313" key="3">
    <source>
        <dbReference type="Proteomes" id="UP000007110"/>
    </source>
</evidence>
<dbReference type="RefSeq" id="XP_030836092.1">
    <property type="nucleotide sequence ID" value="XM_030980232.1"/>
</dbReference>
<dbReference type="Pfam" id="PF00665">
    <property type="entry name" value="rve"/>
    <property type="match status" value="1"/>
</dbReference>
<dbReference type="OrthoDB" id="444601at2759"/>
<dbReference type="FunFam" id="3.30.420.10:FF:000063">
    <property type="entry name" value="Retrovirus-related Pol polyprotein from transposon 297-like Protein"/>
    <property type="match status" value="1"/>
</dbReference>
<dbReference type="InterPro" id="IPR036397">
    <property type="entry name" value="RNaseH_sf"/>
</dbReference>
<dbReference type="InterPro" id="IPR041588">
    <property type="entry name" value="Integrase_H2C2"/>
</dbReference>
<name>A0A7M7NGG6_STRPU</name>
<reference evidence="2" key="2">
    <citation type="submission" date="2021-01" db="UniProtKB">
        <authorList>
            <consortium name="EnsemblMetazoa"/>
        </authorList>
    </citation>
    <scope>IDENTIFICATION</scope>
</reference>
<organism evidence="2 3">
    <name type="scientific">Strongylocentrotus purpuratus</name>
    <name type="common">Purple sea urchin</name>
    <dbReference type="NCBI Taxonomy" id="7668"/>
    <lineage>
        <taxon>Eukaryota</taxon>
        <taxon>Metazoa</taxon>
        <taxon>Echinodermata</taxon>
        <taxon>Eleutherozoa</taxon>
        <taxon>Echinozoa</taxon>
        <taxon>Echinoidea</taxon>
        <taxon>Euechinoidea</taxon>
        <taxon>Echinacea</taxon>
        <taxon>Camarodonta</taxon>
        <taxon>Echinidea</taxon>
        <taxon>Strongylocentrotidae</taxon>
        <taxon>Strongylocentrotus</taxon>
    </lineage>
</organism>
<dbReference type="PANTHER" id="PTHR37984:SF8">
    <property type="entry name" value="CCHC-TYPE DOMAIN-CONTAINING PROTEIN"/>
    <property type="match status" value="1"/>
</dbReference>
<dbReference type="Gene3D" id="1.10.340.70">
    <property type="match status" value="1"/>
</dbReference>
<dbReference type="InterPro" id="IPR012337">
    <property type="entry name" value="RNaseH-like_sf"/>
</dbReference>
<sequence>MYTADTLSRAVDPKAELNAETEEDIRVYVDAIVKSMPVTSNKRNQSVEETKKDDQLQELLGIIRDGWPETKQQCPVRVREYWNIRSELFEADGIIFKGSKIVVPTTMRRFMLNKIHEGHLGIEKCKKRAREVIYWPRINTDITEMVQSWTSCLMYRPKQLAESLHPHDVPNRPWGKVAVDLFTLNNREYMVIVDYYSQFIEVCTMTSTSSKAVINHMKAVFARHGTPCELMSDNGPQFASQEFQSFAKEWDFHHSTSSPYYPQSNGLAENAVKIVKKLILKSQHNGQDIHRALQVYRSSPLACGKSPAELLYNRRLRSNLPMLDSLLDNQQLGQYSIGEGKKGGS</sequence>
<dbReference type="KEGG" id="spu:115922133"/>
<dbReference type="InterPro" id="IPR050951">
    <property type="entry name" value="Retrovirus_Pol_polyprotein"/>
</dbReference>
<evidence type="ECO:0000259" key="1">
    <source>
        <dbReference type="PROSITE" id="PS50994"/>
    </source>
</evidence>
<evidence type="ECO:0000313" key="2">
    <source>
        <dbReference type="EnsemblMetazoa" id="XP_030836092"/>
    </source>
</evidence>
<dbReference type="PROSITE" id="PS50994">
    <property type="entry name" value="INTEGRASE"/>
    <property type="match status" value="1"/>
</dbReference>
<dbReference type="GO" id="GO:0003676">
    <property type="term" value="F:nucleic acid binding"/>
    <property type="evidence" value="ECO:0007669"/>
    <property type="project" value="InterPro"/>
</dbReference>
<dbReference type="InterPro" id="IPR001584">
    <property type="entry name" value="Integrase_cat-core"/>
</dbReference>
<accession>A0A7M7NGG6</accession>
<dbReference type="FunFam" id="1.10.340.70:FF:000003">
    <property type="entry name" value="Protein CBG25708"/>
    <property type="match status" value="1"/>
</dbReference>
<proteinExistence type="predicted"/>
<feature type="domain" description="Integrase catalytic" evidence="1">
    <location>
        <begin position="169"/>
        <end position="336"/>
    </location>
</feature>
<protein>
    <recommendedName>
        <fullName evidence="1">Integrase catalytic domain-containing protein</fullName>
    </recommendedName>
</protein>
<dbReference type="GO" id="GO:0015074">
    <property type="term" value="P:DNA integration"/>
    <property type="evidence" value="ECO:0007669"/>
    <property type="project" value="InterPro"/>
</dbReference>
<dbReference type="EnsemblMetazoa" id="XM_030980232">
    <property type="protein sequence ID" value="XP_030836092"/>
    <property type="gene ID" value="LOC115922133"/>
</dbReference>
<dbReference type="Proteomes" id="UP000007110">
    <property type="component" value="Unassembled WGS sequence"/>
</dbReference>
<dbReference type="Gene3D" id="3.30.420.10">
    <property type="entry name" value="Ribonuclease H-like superfamily/Ribonuclease H"/>
    <property type="match status" value="1"/>
</dbReference>
<dbReference type="PANTHER" id="PTHR37984">
    <property type="entry name" value="PROTEIN CBG26694"/>
    <property type="match status" value="1"/>
</dbReference>
<dbReference type="InParanoid" id="A0A7M7NGG6"/>
<dbReference type="GeneID" id="115922133"/>
<dbReference type="SUPFAM" id="SSF53098">
    <property type="entry name" value="Ribonuclease H-like"/>
    <property type="match status" value="1"/>
</dbReference>
<dbReference type="AlphaFoldDB" id="A0A7M7NGG6"/>
<keyword evidence="3" id="KW-1185">Reference proteome</keyword>
<reference evidence="3" key="1">
    <citation type="submission" date="2015-02" db="EMBL/GenBank/DDBJ databases">
        <title>Genome sequencing for Strongylocentrotus purpuratus.</title>
        <authorList>
            <person name="Murali S."/>
            <person name="Liu Y."/>
            <person name="Vee V."/>
            <person name="English A."/>
            <person name="Wang M."/>
            <person name="Skinner E."/>
            <person name="Han Y."/>
            <person name="Muzny D.M."/>
            <person name="Worley K.C."/>
            <person name="Gibbs R.A."/>
        </authorList>
    </citation>
    <scope>NUCLEOTIDE SEQUENCE</scope>
</reference>
<dbReference type="Pfam" id="PF17921">
    <property type="entry name" value="Integrase_H2C2"/>
    <property type="match status" value="1"/>
</dbReference>
<dbReference type="OMA" id="YANENWI"/>